<organism evidence="1 2">
    <name type="scientific">Trifolium pratense</name>
    <name type="common">Red clover</name>
    <dbReference type="NCBI Taxonomy" id="57577"/>
    <lineage>
        <taxon>Eukaryota</taxon>
        <taxon>Viridiplantae</taxon>
        <taxon>Streptophyta</taxon>
        <taxon>Embryophyta</taxon>
        <taxon>Tracheophyta</taxon>
        <taxon>Spermatophyta</taxon>
        <taxon>Magnoliopsida</taxon>
        <taxon>eudicotyledons</taxon>
        <taxon>Gunneridae</taxon>
        <taxon>Pentapetalae</taxon>
        <taxon>rosids</taxon>
        <taxon>fabids</taxon>
        <taxon>Fabales</taxon>
        <taxon>Fabaceae</taxon>
        <taxon>Papilionoideae</taxon>
        <taxon>50 kb inversion clade</taxon>
        <taxon>NPAAA clade</taxon>
        <taxon>Hologalegina</taxon>
        <taxon>IRL clade</taxon>
        <taxon>Trifolieae</taxon>
        <taxon>Trifolium</taxon>
    </lineage>
</organism>
<gene>
    <name evidence="1" type="ORF">MILVUS5_LOCUS33752</name>
</gene>
<evidence type="ECO:0000313" key="1">
    <source>
        <dbReference type="EMBL" id="CAJ2669558.1"/>
    </source>
</evidence>
<sequence>MTNKKALPVPNFGSDFCISYHNSSSQKMRIIELLPPSNGNGSSKEEEEPLPQDADYVLSLSDELETSILARFPRSLHWKLCFLNKRFLSLMKSGEIYKIRKELGLKEPSVFMLASGESNWWGMDWPFKSSRKLPRIQSDYSFEFGDKESFSAGSQLLVSGKEIEGAVIWRYDSETNEWFKGPFMINPRCLFASASSGNFAFVAGGLETNTYSEVLDTAEKYNSKSKTWKPLPKMNLKRKFCSGCYMDKRFYVIGGQDENKKDLTCGEFFDEKTNTWNLIPDMLKDIPLSVSLSISQSPPLIAVVNNELYTLDASSNELKVYIKGMNKWKKLGFVPVRADEQGGWGVAFKSLGDQLLVIGAPSVSHKERALAIYTCSPDPEGERLKWKQIDCGSVQLNHFIRNCAVMMGSS</sequence>
<proteinExistence type="predicted"/>
<dbReference type="Proteomes" id="UP001177021">
    <property type="component" value="Unassembled WGS sequence"/>
</dbReference>
<comment type="caution">
    <text evidence="1">The sequence shown here is derived from an EMBL/GenBank/DDBJ whole genome shotgun (WGS) entry which is preliminary data.</text>
</comment>
<keyword evidence="2" id="KW-1185">Reference proteome</keyword>
<dbReference type="EMBL" id="CASHSV030000615">
    <property type="protein sequence ID" value="CAJ2669558.1"/>
    <property type="molecule type" value="Genomic_DNA"/>
</dbReference>
<evidence type="ECO:0000313" key="2">
    <source>
        <dbReference type="Proteomes" id="UP001177021"/>
    </source>
</evidence>
<reference evidence="1" key="1">
    <citation type="submission" date="2023-10" db="EMBL/GenBank/DDBJ databases">
        <authorList>
            <person name="Rodriguez Cubillos JULIANA M."/>
            <person name="De Vega J."/>
        </authorList>
    </citation>
    <scope>NUCLEOTIDE SEQUENCE</scope>
</reference>
<accession>A0ACB0LMG4</accession>
<protein>
    <submittedName>
        <fullName evidence="1">Uncharacterized protein</fullName>
    </submittedName>
</protein>
<name>A0ACB0LMG4_TRIPR</name>